<dbReference type="Pfam" id="PF06030">
    <property type="entry name" value="WxLIP_PGBD"/>
    <property type="match status" value="1"/>
</dbReference>
<evidence type="ECO:0000313" key="5">
    <source>
        <dbReference type="Proteomes" id="UP000013785"/>
    </source>
</evidence>
<protein>
    <submittedName>
        <fullName evidence="4">Uncharacterized protein</fullName>
    </submittedName>
</protein>
<proteinExistence type="predicted"/>
<organism evidence="4 5">
    <name type="scientific">Enterococcus phoeniculicola ATCC BAA-412</name>
    <dbReference type="NCBI Taxonomy" id="1158610"/>
    <lineage>
        <taxon>Bacteria</taxon>
        <taxon>Bacillati</taxon>
        <taxon>Bacillota</taxon>
        <taxon>Bacilli</taxon>
        <taxon>Lactobacillales</taxon>
        <taxon>Enterococcaceae</taxon>
        <taxon>Enterococcus</taxon>
    </lineage>
</organism>
<keyword evidence="1" id="KW-0812">Transmembrane</keyword>
<dbReference type="eggNOG" id="COG4072">
    <property type="taxonomic scope" value="Bacteria"/>
</dbReference>
<accession>R3U578</accession>
<dbReference type="OrthoDB" id="2148359at2"/>
<dbReference type="Pfam" id="PF11797">
    <property type="entry name" value="WxLIP_HBD"/>
    <property type="match status" value="1"/>
</dbReference>
<sequence length="363" mass="40877">MKQLKKIMWTLLFIGGILFTTSPGFASKLNFAVSPVIPENQIDKNKTYFELLMKPDQAQTVEVELRNSTDKEVKVGIHVASATTNLNGVVEYSPNEIKADESLKYNLKDLVEVEEEVTLKPKSVVNVPLKITMPKDSFDGILAGGITFKEIVSEKAKTEKNEETGMAIKNEYAFAVGLVLKETDVEVKPDLNILEINASQVNVRNVINVGFQNPAPVYLNQLRMNHEVTKQGESDVLYKSSAPRMQMAPNSNFEYPIALNGEKLQAGKYLLKTVAYGGLSDSGKYEVKDEEGNTVRYLYKWTFEKEFEIKKEVADKLNAKDVSIEKEDFPWLYVIIGALILLIAILLLILFLKRKKDKDEEAK</sequence>
<dbReference type="InterPro" id="IPR010317">
    <property type="entry name" value="WxLIP_PGBD"/>
</dbReference>
<reference evidence="4 5" key="1">
    <citation type="submission" date="2013-02" db="EMBL/GenBank/DDBJ databases">
        <title>The Genome Sequence of Enterococcus phoeniculicola BAA-412.</title>
        <authorList>
            <consortium name="The Broad Institute Genome Sequencing Platform"/>
            <consortium name="The Broad Institute Genome Sequencing Center for Infectious Disease"/>
            <person name="Earl A.M."/>
            <person name="Gilmore M.S."/>
            <person name="Lebreton F."/>
            <person name="Walker B."/>
            <person name="Young S.K."/>
            <person name="Zeng Q."/>
            <person name="Gargeya S."/>
            <person name="Fitzgerald M."/>
            <person name="Haas B."/>
            <person name="Abouelleil A."/>
            <person name="Alvarado L."/>
            <person name="Arachchi H.M."/>
            <person name="Berlin A.M."/>
            <person name="Chapman S.B."/>
            <person name="Dewar J."/>
            <person name="Goldberg J."/>
            <person name="Griggs A."/>
            <person name="Gujja S."/>
            <person name="Hansen M."/>
            <person name="Howarth C."/>
            <person name="Imamovic A."/>
            <person name="Larimer J."/>
            <person name="McCowan C."/>
            <person name="Murphy C."/>
            <person name="Neiman D."/>
            <person name="Pearson M."/>
            <person name="Priest M."/>
            <person name="Roberts A."/>
            <person name="Saif S."/>
            <person name="Shea T."/>
            <person name="Sisk P."/>
            <person name="Sykes S."/>
            <person name="Wortman J."/>
            <person name="Nusbaum C."/>
            <person name="Birren B."/>
        </authorList>
    </citation>
    <scope>NUCLEOTIDE SEQUENCE [LARGE SCALE GENOMIC DNA]</scope>
    <source>
        <strain evidence="4 5">ATCC BAA-412</strain>
    </source>
</reference>
<dbReference type="STRING" id="154621.RV11_GL002886"/>
<evidence type="ECO:0000259" key="2">
    <source>
        <dbReference type="Pfam" id="PF06030"/>
    </source>
</evidence>
<keyword evidence="1" id="KW-1133">Transmembrane helix</keyword>
<gene>
    <name evidence="4" type="ORF">UC3_00204</name>
</gene>
<keyword evidence="1" id="KW-0472">Membrane</keyword>
<dbReference type="PATRIC" id="fig|1158610.3.peg.182"/>
<evidence type="ECO:0000313" key="4">
    <source>
        <dbReference type="EMBL" id="EOL49109.1"/>
    </source>
</evidence>
<dbReference type="InterPro" id="IPR021759">
    <property type="entry name" value="WxLIP_HBD"/>
</dbReference>
<evidence type="ECO:0000259" key="3">
    <source>
        <dbReference type="Pfam" id="PF11797"/>
    </source>
</evidence>
<feature type="transmembrane region" description="Helical" evidence="1">
    <location>
        <begin position="331"/>
        <end position="352"/>
    </location>
</feature>
<dbReference type="Proteomes" id="UP000013785">
    <property type="component" value="Unassembled WGS sequence"/>
</dbReference>
<dbReference type="EMBL" id="AJAT01000006">
    <property type="protein sequence ID" value="EOL49109.1"/>
    <property type="molecule type" value="Genomic_DNA"/>
</dbReference>
<dbReference type="AlphaFoldDB" id="R3U578"/>
<name>R3U578_9ENTE</name>
<dbReference type="RefSeq" id="WP_010766889.1">
    <property type="nucleotide sequence ID" value="NZ_ASWE01000010.1"/>
</dbReference>
<dbReference type="HOGENOM" id="CLU_051987_1_0_9"/>
<feature type="domain" description="WxL Interacting Protein peptidoglycan binding" evidence="2">
    <location>
        <begin position="31"/>
        <end position="150"/>
    </location>
</feature>
<keyword evidence="5" id="KW-1185">Reference proteome</keyword>
<comment type="caution">
    <text evidence="4">The sequence shown here is derived from an EMBL/GenBank/DDBJ whole genome shotgun (WGS) entry which is preliminary data.</text>
</comment>
<evidence type="ECO:0000256" key="1">
    <source>
        <dbReference type="SAM" id="Phobius"/>
    </source>
</evidence>
<feature type="domain" description="WxL Interacting Protein host binding" evidence="3">
    <location>
        <begin position="164"/>
        <end position="318"/>
    </location>
</feature>